<dbReference type="GO" id="GO:0032259">
    <property type="term" value="P:methylation"/>
    <property type="evidence" value="ECO:0007669"/>
    <property type="project" value="UniProtKB-KW"/>
</dbReference>
<organism evidence="2 3">
    <name type="scientific">Micromonospora echinospora</name>
    <name type="common">Micromonospora purpurea</name>
    <dbReference type="NCBI Taxonomy" id="1877"/>
    <lineage>
        <taxon>Bacteria</taxon>
        <taxon>Bacillati</taxon>
        <taxon>Actinomycetota</taxon>
        <taxon>Actinomycetes</taxon>
        <taxon>Micromonosporales</taxon>
        <taxon>Micromonosporaceae</taxon>
        <taxon>Micromonospora</taxon>
    </lineage>
</organism>
<dbReference type="OrthoDB" id="65624at2"/>
<reference evidence="3" key="1">
    <citation type="submission" date="2016-06" db="EMBL/GenBank/DDBJ databases">
        <authorList>
            <person name="Varghese N."/>
            <person name="Submissions Spin"/>
        </authorList>
    </citation>
    <scope>NUCLEOTIDE SEQUENCE [LARGE SCALE GENOMIC DNA]</scope>
    <source>
        <strain evidence="3">DSM 43816</strain>
    </source>
</reference>
<keyword evidence="3" id="KW-1185">Reference proteome</keyword>
<dbReference type="InParanoid" id="A0A1C4VYI5"/>
<dbReference type="InterPro" id="IPR041698">
    <property type="entry name" value="Methyltransf_25"/>
</dbReference>
<evidence type="ECO:0000313" key="3">
    <source>
        <dbReference type="Proteomes" id="UP000198253"/>
    </source>
</evidence>
<keyword evidence="2" id="KW-0808">Transferase</keyword>
<dbReference type="Proteomes" id="UP000198253">
    <property type="component" value="Chromosome I"/>
</dbReference>
<dbReference type="RefSeq" id="WP_088981157.1">
    <property type="nucleotide sequence ID" value="NZ_LT607413.1"/>
</dbReference>
<dbReference type="InterPro" id="IPR029063">
    <property type="entry name" value="SAM-dependent_MTases_sf"/>
</dbReference>
<dbReference type="Gene3D" id="3.40.50.150">
    <property type="entry name" value="Vaccinia Virus protein VP39"/>
    <property type="match status" value="1"/>
</dbReference>
<dbReference type="SUPFAM" id="SSF53335">
    <property type="entry name" value="S-adenosyl-L-methionine-dependent methyltransferases"/>
    <property type="match status" value="1"/>
</dbReference>
<protein>
    <submittedName>
        <fullName evidence="2">Methyltransferase domain-containing protein</fullName>
    </submittedName>
</protein>
<name>A0A1C4VYI5_MICEC</name>
<dbReference type="GO" id="GO:0008168">
    <property type="term" value="F:methyltransferase activity"/>
    <property type="evidence" value="ECO:0007669"/>
    <property type="project" value="UniProtKB-KW"/>
</dbReference>
<dbReference type="EMBL" id="LT607413">
    <property type="protein sequence ID" value="SCE89053.1"/>
    <property type="molecule type" value="Genomic_DNA"/>
</dbReference>
<evidence type="ECO:0000313" key="2">
    <source>
        <dbReference type="EMBL" id="SCE89053.1"/>
    </source>
</evidence>
<dbReference type="AlphaFoldDB" id="A0A1C4VYI5"/>
<dbReference type="Pfam" id="PF13649">
    <property type="entry name" value="Methyltransf_25"/>
    <property type="match status" value="1"/>
</dbReference>
<keyword evidence="2" id="KW-0489">Methyltransferase</keyword>
<dbReference type="PANTHER" id="PTHR43591">
    <property type="entry name" value="METHYLTRANSFERASE"/>
    <property type="match status" value="1"/>
</dbReference>
<gene>
    <name evidence="2" type="ORF">GA0070618_1707</name>
</gene>
<proteinExistence type="predicted"/>
<dbReference type="PANTHER" id="PTHR43591:SF24">
    <property type="entry name" value="2-METHOXY-6-POLYPRENYL-1,4-BENZOQUINOL METHYLASE, MITOCHONDRIAL"/>
    <property type="match status" value="1"/>
</dbReference>
<feature type="domain" description="Methyltransferase" evidence="1">
    <location>
        <begin position="50"/>
        <end position="146"/>
    </location>
</feature>
<evidence type="ECO:0000259" key="1">
    <source>
        <dbReference type="Pfam" id="PF13649"/>
    </source>
</evidence>
<dbReference type="CDD" id="cd02440">
    <property type="entry name" value="AdoMet_MTases"/>
    <property type="match status" value="1"/>
</dbReference>
<accession>A0A1C4VYI5</accession>
<sequence length="253" mass="28155">MSDASAAAFYDDLALDYHLIFPDWDSSLKRQGEALHALISATMKVESASVLDCACGIGTQAIGLALQGHRVAGSDISRIAAGRARREAAERGLNLPTQVADMRSLPFADGAFDVVVCADNSLPHLLTSKDVEMALGEMRRVLRSDGMLTISTRDYDKVRRSRPAATLPHVGNGHILSFQLWNWREDGERYDLEHFQLIPGSDDWSVKVRRAAYWALTRGELSGFVTAARFEEPHWWDPEESNYFQPLLIARVP</sequence>